<feature type="region of interest" description="Disordered" evidence="1">
    <location>
        <begin position="92"/>
        <end position="131"/>
    </location>
</feature>
<dbReference type="EMBL" id="CM002926">
    <property type="protein sequence ID" value="KGN51203.1"/>
    <property type="molecule type" value="Genomic_DNA"/>
</dbReference>
<dbReference type="Proteomes" id="UP000029981">
    <property type="component" value="Chromosome 5"/>
</dbReference>
<name>A0A0A0KNL9_CUCSA</name>
<reference evidence="2 3" key="2">
    <citation type="journal article" date="2009" name="PLoS ONE">
        <title>An integrated genetic and cytogenetic map of the cucumber genome.</title>
        <authorList>
            <person name="Ren Y."/>
            <person name="Zhang Z."/>
            <person name="Liu J."/>
            <person name="Staub J.E."/>
            <person name="Han Y."/>
            <person name="Cheng Z."/>
            <person name="Li X."/>
            <person name="Lu J."/>
            <person name="Miao H."/>
            <person name="Kang H."/>
            <person name="Xie B."/>
            <person name="Gu X."/>
            <person name="Wang X."/>
            <person name="Du Y."/>
            <person name="Jin W."/>
            <person name="Huang S."/>
        </authorList>
    </citation>
    <scope>NUCLEOTIDE SEQUENCE [LARGE SCALE GENOMIC DNA]</scope>
    <source>
        <strain evidence="3">cv. 9930</strain>
    </source>
</reference>
<sequence length="131" mass="14837">MELLLNCTHFNLLFKGDKNKKFFLTIPDILNCVFEPVFWHLRNLFSVWNYTKNHINLLGFRQPPSIGILSQLWKSLIPGLVGALFQFLHQKGNSTNSLPLPSNSTRKDKGTQGHRQALSKSSSRSIAVSVS</sequence>
<organism evidence="2 3">
    <name type="scientific">Cucumis sativus</name>
    <name type="common">Cucumber</name>
    <dbReference type="NCBI Taxonomy" id="3659"/>
    <lineage>
        <taxon>Eukaryota</taxon>
        <taxon>Viridiplantae</taxon>
        <taxon>Streptophyta</taxon>
        <taxon>Embryophyta</taxon>
        <taxon>Tracheophyta</taxon>
        <taxon>Spermatophyta</taxon>
        <taxon>Magnoliopsida</taxon>
        <taxon>eudicotyledons</taxon>
        <taxon>Gunneridae</taxon>
        <taxon>Pentapetalae</taxon>
        <taxon>rosids</taxon>
        <taxon>fabids</taxon>
        <taxon>Cucurbitales</taxon>
        <taxon>Cucurbitaceae</taxon>
        <taxon>Benincaseae</taxon>
        <taxon>Cucumis</taxon>
    </lineage>
</organism>
<accession>A0A0A0KNL9</accession>
<feature type="compositionally biased region" description="Low complexity" evidence="1">
    <location>
        <begin position="93"/>
        <end position="104"/>
    </location>
</feature>
<reference evidence="2 3" key="1">
    <citation type="journal article" date="2009" name="Nat. Genet.">
        <title>The genome of the cucumber, Cucumis sativus L.</title>
        <authorList>
            <person name="Huang S."/>
            <person name="Li R."/>
            <person name="Zhang Z."/>
            <person name="Li L."/>
            <person name="Gu X."/>
            <person name="Fan W."/>
            <person name="Lucas W.J."/>
            <person name="Wang X."/>
            <person name="Xie B."/>
            <person name="Ni P."/>
            <person name="Ren Y."/>
            <person name="Zhu H."/>
            <person name="Li J."/>
            <person name="Lin K."/>
            <person name="Jin W."/>
            <person name="Fei Z."/>
            <person name="Li G."/>
            <person name="Staub J."/>
            <person name="Kilian A."/>
            <person name="van der Vossen E.A."/>
            <person name="Wu Y."/>
            <person name="Guo J."/>
            <person name="He J."/>
            <person name="Jia Z."/>
            <person name="Ren Y."/>
            <person name="Tian G."/>
            <person name="Lu Y."/>
            <person name="Ruan J."/>
            <person name="Qian W."/>
            <person name="Wang M."/>
            <person name="Huang Q."/>
            <person name="Li B."/>
            <person name="Xuan Z."/>
            <person name="Cao J."/>
            <person name="Asan"/>
            <person name="Wu Z."/>
            <person name="Zhang J."/>
            <person name="Cai Q."/>
            <person name="Bai Y."/>
            <person name="Zhao B."/>
            <person name="Han Y."/>
            <person name="Li Y."/>
            <person name="Li X."/>
            <person name="Wang S."/>
            <person name="Shi Q."/>
            <person name="Liu S."/>
            <person name="Cho W.K."/>
            <person name="Kim J.Y."/>
            <person name="Xu Y."/>
            <person name="Heller-Uszynska K."/>
            <person name="Miao H."/>
            <person name="Cheng Z."/>
            <person name="Zhang S."/>
            <person name="Wu J."/>
            <person name="Yang Y."/>
            <person name="Kang H."/>
            <person name="Li M."/>
            <person name="Liang H."/>
            <person name="Ren X."/>
            <person name="Shi Z."/>
            <person name="Wen M."/>
            <person name="Jian M."/>
            <person name="Yang H."/>
            <person name="Zhang G."/>
            <person name="Yang Z."/>
            <person name="Chen R."/>
            <person name="Liu S."/>
            <person name="Li J."/>
            <person name="Ma L."/>
            <person name="Liu H."/>
            <person name="Zhou Y."/>
            <person name="Zhao J."/>
            <person name="Fang X."/>
            <person name="Li G."/>
            <person name="Fang L."/>
            <person name="Li Y."/>
            <person name="Liu D."/>
            <person name="Zheng H."/>
            <person name="Zhang Y."/>
            <person name="Qin N."/>
            <person name="Li Z."/>
            <person name="Yang G."/>
            <person name="Yang S."/>
            <person name="Bolund L."/>
            <person name="Kristiansen K."/>
            <person name="Zheng H."/>
            <person name="Li S."/>
            <person name="Zhang X."/>
            <person name="Yang H."/>
            <person name="Wang J."/>
            <person name="Sun R."/>
            <person name="Zhang B."/>
            <person name="Jiang S."/>
            <person name="Wang J."/>
            <person name="Du Y."/>
            <person name="Li S."/>
        </authorList>
    </citation>
    <scope>NUCLEOTIDE SEQUENCE [LARGE SCALE GENOMIC DNA]</scope>
    <source>
        <strain evidence="3">cv. 9930</strain>
    </source>
</reference>
<dbReference type="Gramene" id="KGN51203">
    <property type="protein sequence ID" value="KGN51203"/>
    <property type="gene ID" value="Csa_5G488790"/>
</dbReference>
<proteinExistence type="predicted"/>
<feature type="compositionally biased region" description="Low complexity" evidence="1">
    <location>
        <begin position="119"/>
        <end position="131"/>
    </location>
</feature>
<reference evidence="2 3" key="3">
    <citation type="journal article" date="2010" name="BMC Genomics">
        <title>Transcriptome sequencing and comparative analysis of cucumber flowers with different sex types.</title>
        <authorList>
            <person name="Guo S."/>
            <person name="Zheng Y."/>
            <person name="Joung J.G."/>
            <person name="Liu S."/>
            <person name="Zhang Z."/>
            <person name="Crasta O.R."/>
            <person name="Sobral B.W."/>
            <person name="Xu Y."/>
            <person name="Huang S."/>
            <person name="Fei Z."/>
        </authorList>
    </citation>
    <scope>NUCLEOTIDE SEQUENCE [LARGE SCALE GENOMIC DNA]</scope>
    <source>
        <strain evidence="3">cv. 9930</strain>
    </source>
</reference>
<protein>
    <submittedName>
        <fullName evidence="2">Uncharacterized protein</fullName>
    </submittedName>
</protein>
<evidence type="ECO:0000313" key="2">
    <source>
        <dbReference type="EMBL" id="KGN51203.1"/>
    </source>
</evidence>
<keyword evidence="3" id="KW-1185">Reference proteome</keyword>
<dbReference type="AlphaFoldDB" id="A0A0A0KNL9"/>
<evidence type="ECO:0000256" key="1">
    <source>
        <dbReference type="SAM" id="MobiDB-lite"/>
    </source>
</evidence>
<evidence type="ECO:0000313" key="3">
    <source>
        <dbReference type="Proteomes" id="UP000029981"/>
    </source>
</evidence>
<reference evidence="2 3" key="4">
    <citation type="journal article" date="2011" name="BMC Genomics">
        <title>RNA-Seq improves annotation of protein-coding genes in the cucumber genome.</title>
        <authorList>
            <person name="Li Z."/>
            <person name="Zhang Z."/>
            <person name="Yan P."/>
            <person name="Huang S."/>
            <person name="Fei Z."/>
            <person name="Lin K."/>
        </authorList>
    </citation>
    <scope>NUCLEOTIDE SEQUENCE [LARGE SCALE GENOMIC DNA]</scope>
    <source>
        <strain evidence="3">cv. 9930</strain>
    </source>
</reference>
<gene>
    <name evidence="2" type="ORF">Csa_5G488790</name>
</gene>